<keyword evidence="3" id="KW-0804">Transcription</keyword>
<protein>
    <recommendedName>
        <fullName evidence="4">HTH araC/xylS-type domain-containing protein</fullName>
    </recommendedName>
</protein>
<dbReference type="InterPro" id="IPR018060">
    <property type="entry name" value="HTH_AraC"/>
</dbReference>
<dbReference type="SMART" id="SM00342">
    <property type="entry name" value="HTH_ARAC"/>
    <property type="match status" value="1"/>
</dbReference>
<dbReference type="EMBL" id="JRTT01000043">
    <property type="protein sequence ID" value="KHD74467.1"/>
    <property type="molecule type" value="Genomic_DNA"/>
</dbReference>
<name>A0A0A6X2X9_ACTUT</name>
<dbReference type="InterPro" id="IPR050204">
    <property type="entry name" value="AraC_XylS_family_regulators"/>
</dbReference>
<dbReference type="GO" id="GO:0003700">
    <property type="term" value="F:DNA-binding transcription factor activity"/>
    <property type="evidence" value="ECO:0007669"/>
    <property type="project" value="InterPro"/>
</dbReference>
<dbReference type="PROSITE" id="PS01124">
    <property type="entry name" value="HTH_ARAC_FAMILY_2"/>
    <property type="match status" value="1"/>
</dbReference>
<keyword evidence="6" id="KW-1185">Reference proteome</keyword>
<dbReference type="RefSeq" id="WP_043529504.1">
    <property type="nucleotide sequence ID" value="NZ_BAABKU010000058.1"/>
</dbReference>
<feature type="domain" description="HTH araC/xylS-type" evidence="4">
    <location>
        <begin position="136"/>
        <end position="237"/>
    </location>
</feature>
<evidence type="ECO:0000256" key="2">
    <source>
        <dbReference type="ARBA" id="ARBA00023125"/>
    </source>
</evidence>
<dbReference type="InterPro" id="IPR046532">
    <property type="entry name" value="DUF6597"/>
</dbReference>
<keyword evidence="1" id="KW-0805">Transcription regulation</keyword>
<dbReference type="Pfam" id="PF20240">
    <property type="entry name" value="DUF6597"/>
    <property type="match status" value="1"/>
</dbReference>
<gene>
    <name evidence="5" type="ORF">MB27_28515</name>
</gene>
<sequence>MGDYVEWAPPVALRDTVACLWRRSTGDHDSAALVLPDGCADLIWDSGRGVFVAGPDTGPMPGTMPAGRTLVGVRLRPAAGGPVLGLPLDTLRDLRVDLADLDPAAARGLSADLPPAEALRRLVGLTAGRAVRRPPDPAMLAAVRLLHDPGVRVHEIGARVGIGDRQLRRRFTAAVGYGPKTLHRVLRFRRFLDLLERERPPGGLGELALRAGYADQAHLGRESVQLAGLPPGVLARRRGQA</sequence>
<evidence type="ECO:0000313" key="5">
    <source>
        <dbReference type="EMBL" id="KHD74467.1"/>
    </source>
</evidence>
<dbReference type="PANTHER" id="PTHR46796">
    <property type="entry name" value="HTH-TYPE TRANSCRIPTIONAL ACTIVATOR RHAS-RELATED"/>
    <property type="match status" value="1"/>
</dbReference>
<keyword evidence="2" id="KW-0238">DNA-binding</keyword>
<dbReference type="OrthoDB" id="9815799at2"/>
<accession>A0A0A6X2X9</accession>
<evidence type="ECO:0000259" key="4">
    <source>
        <dbReference type="PROSITE" id="PS01124"/>
    </source>
</evidence>
<evidence type="ECO:0000256" key="3">
    <source>
        <dbReference type="ARBA" id="ARBA00023163"/>
    </source>
</evidence>
<dbReference type="eggNOG" id="COG2207">
    <property type="taxonomic scope" value="Bacteria"/>
</dbReference>
<dbReference type="PANTHER" id="PTHR46796:SF15">
    <property type="entry name" value="BLL1074 PROTEIN"/>
    <property type="match status" value="1"/>
</dbReference>
<dbReference type="Pfam" id="PF12833">
    <property type="entry name" value="HTH_18"/>
    <property type="match status" value="1"/>
</dbReference>
<proteinExistence type="predicted"/>
<dbReference type="STRING" id="1869.MB27_28515"/>
<evidence type="ECO:0000313" key="6">
    <source>
        <dbReference type="Proteomes" id="UP000054537"/>
    </source>
</evidence>
<dbReference type="GO" id="GO:0043565">
    <property type="term" value="F:sequence-specific DNA binding"/>
    <property type="evidence" value="ECO:0007669"/>
    <property type="project" value="InterPro"/>
</dbReference>
<comment type="caution">
    <text evidence="5">The sequence shown here is derived from an EMBL/GenBank/DDBJ whole genome shotgun (WGS) entry which is preliminary data.</text>
</comment>
<evidence type="ECO:0000256" key="1">
    <source>
        <dbReference type="ARBA" id="ARBA00023015"/>
    </source>
</evidence>
<dbReference type="AlphaFoldDB" id="A0A0A6X2X9"/>
<reference evidence="5 6" key="1">
    <citation type="submission" date="2014-10" db="EMBL/GenBank/DDBJ databases">
        <title>Draft genome sequence of Actinoplanes utahensis NRRL 12052.</title>
        <authorList>
            <person name="Velasco-Bucheli B."/>
            <person name="del Cerro C."/>
            <person name="Hormigo D."/>
            <person name="Garcia J.L."/>
            <person name="Acebal C."/>
            <person name="Arroyo M."/>
            <person name="de la Mata I."/>
        </authorList>
    </citation>
    <scope>NUCLEOTIDE SEQUENCE [LARGE SCALE GENOMIC DNA]</scope>
    <source>
        <strain evidence="5 6">NRRL 12052</strain>
    </source>
</reference>
<dbReference type="Gene3D" id="1.10.10.60">
    <property type="entry name" value="Homeodomain-like"/>
    <property type="match status" value="1"/>
</dbReference>
<organism evidence="5 6">
    <name type="scientific">Actinoplanes utahensis</name>
    <dbReference type="NCBI Taxonomy" id="1869"/>
    <lineage>
        <taxon>Bacteria</taxon>
        <taxon>Bacillati</taxon>
        <taxon>Actinomycetota</taxon>
        <taxon>Actinomycetes</taxon>
        <taxon>Micromonosporales</taxon>
        <taxon>Micromonosporaceae</taxon>
        <taxon>Actinoplanes</taxon>
    </lineage>
</organism>
<dbReference type="Proteomes" id="UP000054537">
    <property type="component" value="Unassembled WGS sequence"/>
</dbReference>